<evidence type="ECO:0000256" key="5">
    <source>
        <dbReference type="SAM" id="MobiDB-lite"/>
    </source>
</evidence>
<proteinExistence type="predicted"/>
<dbReference type="PROSITE" id="PS50102">
    <property type="entry name" value="RRM"/>
    <property type="match status" value="1"/>
</dbReference>
<evidence type="ECO:0000256" key="4">
    <source>
        <dbReference type="PROSITE-ProRule" id="PRU00176"/>
    </source>
</evidence>
<dbReference type="GO" id="GO:0003723">
    <property type="term" value="F:RNA binding"/>
    <property type="evidence" value="ECO:0007669"/>
    <property type="project" value="UniProtKB-UniRule"/>
</dbReference>
<feature type="compositionally biased region" description="Basic residues" evidence="5">
    <location>
        <begin position="293"/>
        <end position="302"/>
    </location>
</feature>
<feature type="compositionally biased region" description="Basic residues" evidence="5">
    <location>
        <begin position="375"/>
        <end position="385"/>
    </location>
</feature>
<dbReference type="SMART" id="SM00360">
    <property type="entry name" value="RRM"/>
    <property type="match status" value="1"/>
</dbReference>
<dbReference type="AlphaFoldDB" id="A0A1L8DHL4"/>
<dbReference type="InterPro" id="IPR000504">
    <property type="entry name" value="RRM_dom"/>
</dbReference>
<feature type="compositionally biased region" description="Polar residues" evidence="5">
    <location>
        <begin position="74"/>
        <end position="83"/>
    </location>
</feature>
<keyword evidence="3" id="KW-0539">Nucleus</keyword>
<sequence length="385" mass="43494">MIAKIKKISADSKKKGAKFEKKVSKKRSKVEKLPEVKEEPKEPPKKLKGISKRFNVEKPAKKQKIKAEIKNENATETSANSSADVKPVRKQKSFGVVQIKCLPHGFYEEQLRGFFSQFGAVHRVRVKRSLKTGKSTGVGFVEFRVPEVAEIAAETMNNYLLMKNILKTKYIAPDKVTPNIMKNRVKVKMVDGQEIVYSSTMARQQKAIQLYNTPPSVEALKKRQNKFQKKLEAKKRQLAEAGIDFDVDKVLKKSKVAPQMSPKLLPEESIEASVTKEDTPGQSEVAENSPVSKKSKKVKKIKEKQEKIDEPPKVEKVEKAKKIEKTQKVEKTVKNVTKGKKSSENLPKVAASKVPKKKEVPKKENKKVQNVLKVAQKKSKKLSKK</sequence>
<feature type="compositionally biased region" description="Basic and acidic residues" evidence="5">
    <location>
        <begin position="8"/>
        <end position="22"/>
    </location>
</feature>
<accession>A0A1L8DHL4</accession>
<dbReference type="EMBL" id="GFDF01008183">
    <property type="protein sequence ID" value="JAV05901.1"/>
    <property type="molecule type" value="Transcribed_RNA"/>
</dbReference>
<evidence type="ECO:0000256" key="1">
    <source>
        <dbReference type="ARBA" id="ARBA00004604"/>
    </source>
</evidence>
<reference evidence="7" key="1">
    <citation type="submission" date="2016-12" db="EMBL/GenBank/DDBJ databases">
        <title>An insight into the sialome and mialome of the sand fly, Nyssomyia neivai.</title>
        <authorList>
            <person name="Sebastian V."/>
            <person name="Goulart T.M."/>
            <person name="Oliveira W."/>
            <person name="Calvo E."/>
            <person name="Oliveira L.F."/>
            <person name="Pinto M.C."/>
            <person name="Rosselino A.M."/>
            <person name="Ribeiro J.M."/>
        </authorList>
    </citation>
    <scope>NUCLEOTIDE SEQUENCE</scope>
</reference>
<evidence type="ECO:0000256" key="3">
    <source>
        <dbReference type="ARBA" id="ARBA00023242"/>
    </source>
</evidence>
<dbReference type="Pfam" id="PF00076">
    <property type="entry name" value="RRM_1"/>
    <property type="match status" value="1"/>
</dbReference>
<feature type="domain" description="RRM" evidence="6">
    <location>
        <begin position="95"/>
        <end position="173"/>
    </location>
</feature>
<dbReference type="CDD" id="cd12307">
    <property type="entry name" value="RRM_NIFK_like"/>
    <property type="match status" value="1"/>
</dbReference>
<evidence type="ECO:0000313" key="7">
    <source>
        <dbReference type="EMBL" id="JAV05901.1"/>
    </source>
</evidence>
<comment type="subcellular location">
    <subcellularLocation>
        <location evidence="1">Nucleus</location>
        <location evidence="1">Nucleolus</location>
    </subcellularLocation>
</comment>
<dbReference type="Gene3D" id="3.30.70.330">
    <property type="match status" value="1"/>
</dbReference>
<feature type="region of interest" description="Disordered" evidence="5">
    <location>
        <begin position="1"/>
        <end position="84"/>
    </location>
</feature>
<keyword evidence="2 4" id="KW-0694">RNA-binding</keyword>
<dbReference type="InterPro" id="IPR035979">
    <property type="entry name" value="RBD_domain_sf"/>
</dbReference>
<name>A0A1L8DHL4_9DIPT</name>
<dbReference type="GO" id="GO:0005730">
    <property type="term" value="C:nucleolus"/>
    <property type="evidence" value="ECO:0007669"/>
    <property type="project" value="UniProtKB-SubCell"/>
</dbReference>
<feature type="compositionally biased region" description="Basic and acidic residues" evidence="5">
    <location>
        <begin position="54"/>
        <end position="73"/>
    </location>
</feature>
<feature type="region of interest" description="Disordered" evidence="5">
    <location>
        <begin position="333"/>
        <end position="385"/>
    </location>
</feature>
<feature type="region of interest" description="Disordered" evidence="5">
    <location>
        <begin position="262"/>
        <end position="319"/>
    </location>
</feature>
<feature type="compositionally biased region" description="Basic and acidic residues" evidence="5">
    <location>
        <begin position="303"/>
        <end position="319"/>
    </location>
</feature>
<organism evidence="7">
    <name type="scientific">Nyssomyia neivai</name>
    <dbReference type="NCBI Taxonomy" id="330878"/>
    <lineage>
        <taxon>Eukaryota</taxon>
        <taxon>Metazoa</taxon>
        <taxon>Ecdysozoa</taxon>
        <taxon>Arthropoda</taxon>
        <taxon>Hexapoda</taxon>
        <taxon>Insecta</taxon>
        <taxon>Pterygota</taxon>
        <taxon>Neoptera</taxon>
        <taxon>Endopterygota</taxon>
        <taxon>Diptera</taxon>
        <taxon>Nematocera</taxon>
        <taxon>Psychodoidea</taxon>
        <taxon>Psychodidae</taxon>
        <taxon>Nyssomyia</taxon>
    </lineage>
</organism>
<dbReference type="InterPro" id="IPR012677">
    <property type="entry name" value="Nucleotide-bd_a/b_plait_sf"/>
</dbReference>
<dbReference type="PANTHER" id="PTHR46754">
    <property type="entry name" value="MKI67 FHA DOMAIN-INTERACTING NUCLEOLAR PHOSPHOPROTEIN"/>
    <property type="match status" value="1"/>
</dbReference>
<dbReference type="SUPFAM" id="SSF54928">
    <property type="entry name" value="RNA-binding domain, RBD"/>
    <property type="match status" value="1"/>
</dbReference>
<protein>
    <submittedName>
        <fullName evidence="7">Putative mki67 fha domain-interacting nucleolar phosphoprotein</fullName>
    </submittedName>
</protein>
<feature type="compositionally biased region" description="Basic and acidic residues" evidence="5">
    <location>
        <begin position="357"/>
        <end position="367"/>
    </location>
</feature>
<evidence type="ECO:0000256" key="2">
    <source>
        <dbReference type="ARBA" id="ARBA00022884"/>
    </source>
</evidence>
<evidence type="ECO:0000259" key="6">
    <source>
        <dbReference type="PROSITE" id="PS50102"/>
    </source>
</evidence>
<feature type="compositionally biased region" description="Basic and acidic residues" evidence="5">
    <location>
        <begin position="30"/>
        <end position="45"/>
    </location>
</feature>